<dbReference type="GO" id="GO:0042273">
    <property type="term" value="P:ribosomal large subunit biogenesis"/>
    <property type="evidence" value="ECO:0007669"/>
    <property type="project" value="InterPro"/>
</dbReference>
<dbReference type="SMART" id="SM00320">
    <property type="entry name" value="WD40"/>
    <property type="match status" value="4"/>
</dbReference>
<dbReference type="OrthoDB" id="18388at2759"/>
<dbReference type="Pfam" id="PF00400">
    <property type="entry name" value="WD40"/>
    <property type="match status" value="1"/>
</dbReference>
<evidence type="ECO:0000313" key="1">
    <source>
        <dbReference type="EMBL" id="PVD29868.1"/>
    </source>
</evidence>
<dbReference type="OMA" id="KNVCRMR"/>
<dbReference type="GO" id="GO:0005730">
    <property type="term" value="C:nucleolus"/>
    <property type="evidence" value="ECO:0007669"/>
    <property type="project" value="InterPro"/>
</dbReference>
<comment type="caution">
    <text evidence="1">The sequence shown here is derived from an EMBL/GenBank/DDBJ whole genome shotgun (WGS) entry which is preliminary data.</text>
</comment>
<dbReference type="InterPro" id="IPR015943">
    <property type="entry name" value="WD40/YVTN_repeat-like_dom_sf"/>
</dbReference>
<proteinExistence type="predicted"/>
<dbReference type="GO" id="GO:0030687">
    <property type="term" value="C:preribosome, large subunit precursor"/>
    <property type="evidence" value="ECO:0007669"/>
    <property type="project" value="TreeGrafter"/>
</dbReference>
<dbReference type="EMBL" id="PZQS01000005">
    <property type="protein sequence ID" value="PVD29868.1"/>
    <property type="molecule type" value="Genomic_DNA"/>
</dbReference>
<dbReference type="AlphaFoldDB" id="A0A2T7P8X3"/>
<reference evidence="1 2" key="1">
    <citation type="submission" date="2018-04" db="EMBL/GenBank/DDBJ databases">
        <title>The genome of golden apple snail Pomacea canaliculata provides insight into stress tolerance and invasive adaptation.</title>
        <authorList>
            <person name="Liu C."/>
            <person name="Liu B."/>
            <person name="Ren Y."/>
            <person name="Zhang Y."/>
            <person name="Wang H."/>
            <person name="Li S."/>
            <person name="Jiang F."/>
            <person name="Yin L."/>
            <person name="Zhang G."/>
            <person name="Qian W."/>
            <person name="Fan W."/>
        </authorList>
    </citation>
    <scope>NUCLEOTIDE SEQUENCE [LARGE SCALE GENOMIC DNA]</scope>
    <source>
        <strain evidence="1">SZHN2017</strain>
        <tissue evidence="1">Muscle</tissue>
    </source>
</reference>
<dbReference type="Proteomes" id="UP000245119">
    <property type="component" value="Linkage Group LG5"/>
</dbReference>
<dbReference type="SUPFAM" id="SSF50978">
    <property type="entry name" value="WD40 repeat-like"/>
    <property type="match status" value="1"/>
</dbReference>
<gene>
    <name evidence="1" type="ORF">C0Q70_09125</name>
</gene>
<keyword evidence="2" id="KW-1185">Reference proteome</keyword>
<dbReference type="PANTHER" id="PTHR16038:SF4">
    <property type="entry name" value="WD REPEAT-CONTAINING PROTEIN 74"/>
    <property type="match status" value="1"/>
</dbReference>
<dbReference type="InterPro" id="IPR037379">
    <property type="entry name" value="WDR74/Nsa1"/>
</dbReference>
<dbReference type="InterPro" id="IPR001680">
    <property type="entry name" value="WD40_rpt"/>
</dbReference>
<accession>A0A2T7P8X3</accession>
<name>A0A2T7P8X3_POMCA</name>
<dbReference type="PANTHER" id="PTHR16038">
    <property type="entry name" value="NOP SEVEN ASSOCIATED PROTEIN 1"/>
    <property type="match status" value="1"/>
</dbReference>
<evidence type="ECO:0008006" key="3">
    <source>
        <dbReference type="Google" id="ProtNLM"/>
    </source>
</evidence>
<dbReference type="Gene3D" id="2.130.10.10">
    <property type="entry name" value="YVTN repeat-like/Quinoprotein amine dehydrogenase"/>
    <property type="match status" value="2"/>
</dbReference>
<protein>
    <recommendedName>
        <fullName evidence="3">WD repeat-containing protein 74</fullName>
    </recommendedName>
</protein>
<dbReference type="STRING" id="400727.A0A2T7P8X3"/>
<organism evidence="1 2">
    <name type="scientific">Pomacea canaliculata</name>
    <name type="common">Golden apple snail</name>
    <dbReference type="NCBI Taxonomy" id="400727"/>
    <lineage>
        <taxon>Eukaryota</taxon>
        <taxon>Metazoa</taxon>
        <taxon>Spiralia</taxon>
        <taxon>Lophotrochozoa</taxon>
        <taxon>Mollusca</taxon>
        <taxon>Gastropoda</taxon>
        <taxon>Caenogastropoda</taxon>
        <taxon>Architaenioglossa</taxon>
        <taxon>Ampullarioidea</taxon>
        <taxon>Ampullariidae</taxon>
        <taxon>Pomacea</taxon>
    </lineage>
</organism>
<dbReference type="InterPro" id="IPR036322">
    <property type="entry name" value="WD40_repeat_dom_sf"/>
</dbReference>
<sequence>MAATWMYNVFAGAETGILKGINTGEKKWENLNSIADAKKSKEILTLCWETDRENKICAGRRDNTIITWCAEKQIQEEGEFQCESGGHIKTIAKLNNHYITGFSNGVVKFWHDDAVTTLESGENLYAFAQSSVEGNIIATGGKENPLKLWDLIKTNQEIFTAKNVRNDWLNLRVPVWVTRAAFLDARRRIVTGTGYHQVRLYDPLSPMRRPVLDMTFREHPVTGLSVRPGMELQVVVGNTHGDMGLLDLRKGKMVNLFKGFSGGITDIQCHPTAPFIVSCGVDRYVHVHNIESREHVHKFYLKSRLNCVLLSNVWSDDLQRSGASAESGKVTQRDSMENIDSMEDIDSDIWGSFDVVKTQTVKKSAKKRKLKMEVK</sequence>
<dbReference type="CDD" id="cd22857">
    <property type="entry name" value="WDR74"/>
    <property type="match status" value="1"/>
</dbReference>
<evidence type="ECO:0000313" key="2">
    <source>
        <dbReference type="Proteomes" id="UP000245119"/>
    </source>
</evidence>